<feature type="compositionally biased region" description="Basic and acidic residues" evidence="1">
    <location>
        <begin position="271"/>
        <end position="281"/>
    </location>
</feature>
<feature type="region of interest" description="Disordered" evidence="1">
    <location>
        <begin position="328"/>
        <end position="354"/>
    </location>
</feature>
<feature type="region of interest" description="Disordered" evidence="1">
    <location>
        <begin position="148"/>
        <end position="209"/>
    </location>
</feature>
<keyword evidence="3" id="KW-1185">Reference proteome</keyword>
<feature type="compositionally biased region" description="Polar residues" evidence="1">
    <location>
        <begin position="243"/>
        <end position="266"/>
    </location>
</feature>
<feature type="region of interest" description="Disordered" evidence="1">
    <location>
        <begin position="1"/>
        <end position="124"/>
    </location>
</feature>
<feature type="region of interest" description="Disordered" evidence="1">
    <location>
        <begin position="580"/>
        <end position="620"/>
    </location>
</feature>
<evidence type="ECO:0000313" key="2">
    <source>
        <dbReference type="EMBL" id="GLB35970.1"/>
    </source>
</evidence>
<dbReference type="EMBL" id="BRPK01000003">
    <property type="protein sequence ID" value="GLB35970.1"/>
    <property type="molecule type" value="Genomic_DNA"/>
</dbReference>
<dbReference type="Proteomes" id="UP001063166">
    <property type="component" value="Unassembled WGS sequence"/>
</dbReference>
<accession>A0A9P3PH45</accession>
<reference evidence="2" key="1">
    <citation type="submission" date="2022-07" db="EMBL/GenBank/DDBJ databases">
        <title>The genome of Lyophyllum shimeji provides insight into the initial evolution of ectomycorrhizal fungal genome.</title>
        <authorList>
            <person name="Kobayashi Y."/>
            <person name="Shibata T."/>
            <person name="Hirakawa H."/>
            <person name="Shigenobu S."/>
            <person name="Nishiyama T."/>
            <person name="Yamada A."/>
            <person name="Hasebe M."/>
            <person name="Kawaguchi M."/>
        </authorList>
    </citation>
    <scope>NUCLEOTIDE SEQUENCE</scope>
    <source>
        <strain evidence="2">AT787</strain>
    </source>
</reference>
<protein>
    <submittedName>
        <fullName evidence="2">Uncharacterized protein</fullName>
    </submittedName>
</protein>
<feature type="compositionally biased region" description="Polar residues" evidence="1">
    <location>
        <begin position="445"/>
        <end position="457"/>
    </location>
</feature>
<feature type="region of interest" description="Disordered" evidence="1">
    <location>
        <begin position="376"/>
        <end position="529"/>
    </location>
</feature>
<feature type="compositionally biased region" description="Low complexity" evidence="1">
    <location>
        <begin position="590"/>
        <end position="609"/>
    </location>
</feature>
<evidence type="ECO:0000313" key="3">
    <source>
        <dbReference type="Proteomes" id="UP001063166"/>
    </source>
</evidence>
<name>A0A9P3PH45_LYOSH</name>
<evidence type="ECO:0000256" key="1">
    <source>
        <dbReference type="SAM" id="MobiDB-lite"/>
    </source>
</evidence>
<proteinExistence type="predicted"/>
<feature type="compositionally biased region" description="Low complexity" evidence="1">
    <location>
        <begin position="72"/>
        <end position="103"/>
    </location>
</feature>
<dbReference type="OrthoDB" id="2684446at2759"/>
<feature type="region of interest" description="Disordered" evidence="1">
    <location>
        <begin position="243"/>
        <end position="291"/>
    </location>
</feature>
<dbReference type="AlphaFoldDB" id="A0A9P3PH45"/>
<sequence length="748" mass="82435">MHILPKALTSTLYDDPAFSDDPQAHPFFATPSAPWLTDWARPPPLPVQDTDEFQLLQPPNTPMFSDDHSSTTHETSSSSNHTSTTSTSLSSPPTSTDSHSSPWTPLPSEKVAQPLPWPPETQKKKKNITMFWRRTPPETVLQSVNLARNATPEPSPPPQTGSRPAPARNATAPEKIKPANRPTLPPRPVTTAADSKPPPTASRRIIGGRAIRAHELDRIDELDESNPLGLPLHHGGPYEAVQKSISQETNEESASIGSQYQLQMAGSTPIAERKQDRDKPPKRNQPQLISSVPIVPAGVSLNLSPGQILPRNFYHQLNQNAVAGFGSSEVPGWPPRPQASAYSDTPESRHQAGEGHLQEIEQEFPVAPDYSRIELFDGSQDSGRLPNATPEHPVIPQDSFTMKRDRRSLPSKIPSFLPPSQESLPGYDQIIADDARRLNRHSAVEFQQHSASSSNGQHPPEHRGPGPGHRHGQSNPRLPPRMQALQMQTNRPDETHRRSPRPYTGAQEISGSQTENIPFQPSHRRRSQAPGQALYTPLVEPEQLPPLVDNNGFPASSAIPPSFELPQLSFQDQLQRNFAAQRTREQGTMSSQRSITHSSRSTNSGNSRTSPPPNHLPKRLVMPAPLQPTQVIAPRHQPPHPQVSQHLDAPIWQAHLRSPSPAMVSTALGAYTNGQPSRNEDALTAQSRKLRKRHSVQGLPVPLISPSQPLSFEPTTLYTEILPPHAALSARKLEKTPKRVLSKRRTDF</sequence>
<comment type="caution">
    <text evidence="2">The sequence shown here is derived from an EMBL/GenBank/DDBJ whole genome shotgun (WGS) entry which is preliminary data.</text>
</comment>
<gene>
    <name evidence="2" type="ORF">LshimejAT787_0302580</name>
</gene>
<organism evidence="2 3">
    <name type="scientific">Lyophyllum shimeji</name>
    <name type="common">Hon-shimeji</name>
    <name type="synonym">Tricholoma shimeji</name>
    <dbReference type="NCBI Taxonomy" id="47721"/>
    <lineage>
        <taxon>Eukaryota</taxon>
        <taxon>Fungi</taxon>
        <taxon>Dikarya</taxon>
        <taxon>Basidiomycota</taxon>
        <taxon>Agaricomycotina</taxon>
        <taxon>Agaricomycetes</taxon>
        <taxon>Agaricomycetidae</taxon>
        <taxon>Agaricales</taxon>
        <taxon>Tricholomatineae</taxon>
        <taxon>Lyophyllaceae</taxon>
        <taxon>Lyophyllum</taxon>
    </lineage>
</organism>
<feature type="compositionally biased region" description="Polar residues" evidence="1">
    <location>
        <begin position="507"/>
        <end position="519"/>
    </location>
</feature>